<protein>
    <submittedName>
        <fullName evidence="5">Methyl-accepting chemotaxis protein</fullName>
    </submittedName>
</protein>
<dbReference type="RefSeq" id="WP_124996921.1">
    <property type="nucleotide sequence ID" value="NZ_BHYK01000001.1"/>
</dbReference>
<dbReference type="CDD" id="cd18774">
    <property type="entry name" value="PDC2_HK_sensor"/>
    <property type="match status" value="1"/>
</dbReference>
<feature type="transmembrane region" description="Helical" evidence="3">
    <location>
        <begin position="307"/>
        <end position="329"/>
    </location>
</feature>
<accession>A0A401UFW6</accession>
<dbReference type="Proteomes" id="UP000287872">
    <property type="component" value="Unassembled WGS sequence"/>
</dbReference>
<dbReference type="AlphaFoldDB" id="A0A401UFW6"/>
<dbReference type="PANTHER" id="PTHR32089:SF112">
    <property type="entry name" value="LYSOZYME-LIKE PROTEIN-RELATED"/>
    <property type="match status" value="1"/>
</dbReference>
<keyword evidence="3" id="KW-0472">Membrane</keyword>
<dbReference type="Gene3D" id="6.10.340.10">
    <property type="match status" value="1"/>
</dbReference>
<proteinExistence type="predicted"/>
<dbReference type="SMART" id="SM00283">
    <property type="entry name" value="MA"/>
    <property type="match status" value="1"/>
</dbReference>
<dbReference type="Pfam" id="PF00015">
    <property type="entry name" value="MCPsignal"/>
    <property type="match status" value="1"/>
</dbReference>
<dbReference type="GO" id="GO:0016020">
    <property type="term" value="C:membrane"/>
    <property type="evidence" value="ECO:0007669"/>
    <property type="project" value="InterPro"/>
</dbReference>
<dbReference type="Pfam" id="PF22673">
    <property type="entry name" value="MCP-like_PDC_1"/>
    <property type="match status" value="1"/>
</dbReference>
<keyword evidence="1 2" id="KW-0807">Transducer</keyword>
<evidence type="ECO:0000259" key="4">
    <source>
        <dbReference type="PROSITE" id="PS50111"/>
    </source>
</evidence>
<keyword evidence="3" id="KW-0812">Transmembrane</keyword>
<organism evidence="5 6">
    <name type="scientific">Clostridium tagluense</name>
    <dbReference type="NCBI Taxonomy" id="360422"/>
    <lineage>
        <taxon>Bacteria</taxon>
        <taxon>Bacillati</taxon>
        <taxon>Bacillota</taxon>
        <taxon>Clostridia</taxon>
        <taxon>Eubacteriales</taxon>
        <taxon>Clostridiaceae</taxon>
        <taxon>Clostridium</taxon>
    </lineage>
</organism>
<evidence type="ECO:0000313" key="5">
    <source>
        <dbReference type="EMBL" id="GCD08443.1"/>
    </source>
</evidence>
<keyword evidence="6" id="KW-1185">Reference proteome</keyword>
<dbReference type="CDD" id="cd12913">
    <property type="entry name" value="PDC1_MCP_like"/>
    <property type="match status" value="1"/>
</dbReference>
<dbReference type="SUPFAM" id="SSF58104">
    <property type="entry name" value="Methyl-accepting chemotaxis protein (MCP) signaling domain"/>
    <property type="match status" value="1"/>
</dbReference>
<dbReference type="CDD" id="cd11386">
    <property type="entry name" value="MCP_signal"/>
    <property type="match status" value="1"/>
</dbReference>
<dbReference type="GO" id="GO:0007165">
    <property type="term" value="P:signal transduction"/>
    <property type="evidence" value="ECO:0007669"/>
    <property type="project" value="UniProtKB-KW"/>
</dbReference>
<dbReference type="InterPro" id="IPR004089">
    <property type="entry name" value="MCPsignal_dom"/>
</dbReference>
<evidence type="ECO:0000256" key="2">
    <source>
        <dbReference type="PROSITE-ProRule" id="PRU00284"/>
    </source>
</evidence>
<dbReference type="Gene3D" id="3.30.450.20">
    <property type="entry name" value="PAS domain"/>
    <property type="match status" value="2"/>
</dbReference>
<name>A0A401UFW6_9CLOT</name>
<dbReference type="OrthoDB" id="9804955at2"/>
<sequence length="694" mass="76391">MKKISTKIIIAIVLCCISISTIIGGISLIKGSSIIHKEACDKLVLMAESNANKLSKHLSIAENDLSYLDYEVTQTFDLNKVKKNPKYLNEYKNSLMPTLKNFLESNDNFVESYIYFNPELTDEAVNIHFSDVNNKGVSKIEKKYVKERFKPDDKSMDWYYEPIKQKKAIYSKPQMSSILNMNIVSYTKPIFKNGTLIGVIGVGFKFDNIIKSIKDIKIYDSGYAVLYNEKFDYLVHPDFSSKDNLATVKNGVYKNIYDKIKGKSSGYVRYQSKNGESKILGYATISNGWVLTVAPPIKEIFSGYNSLINMMIIASIIGVALSILVALILSNKISKPIVVATNFINELSKLNLAYSIPTSSLNLINRKDECGIMINALLQLKENLYNIIENLKDNSSTVHKHSQNLSAVAEKTLISIDNVTKTVEGVAKGASEQACDSQASVEKLQGLGTQIEVIATSSKKVEEISNETSALSKQGAKSLNTLMDKFKINIEVTNKVSNNIDNLANKSSYIDNIIKTIKAIADQTNLLALNAAIESARAGEAGKGFSVVADEIRKLAEQTAKSTKEISSIINEIQCEVSTTKTNMDEGVDSISKANVAMVEVEKSFKSIQESINSTLMQIKGLTESIISIDDDKEKAISSVQQISAISQEAAASTEEVSSSMEEQIASIGKIVNASENLNEVSSKMDGIVKMFKI</sequence>
<gene>
    <name evidence="5" type="ORF">Ctaglu_00660</name>
</gene>
<evidence type="ECO:0000256" key="3">
    <source>
        <dbReference type="SAM" id="Phobius"/>
    </source>
</evidence>
<keyword evidence="3" id="KW-1133">Transmembrane helix</keyword>
<dbReference type="EMBL" id="BHYK01000001">
    <property type="protein sequence ID" value="GCD08443.1"/>
    <property type="molecule type" value="Genomic_DNA"/>
</dbReference>
<evidence type="ECO:0000256" key="1">
    <source>
        <dbReference type="ARBA" id="ARBA00023224"/>
    </source>
</evidence>
<dbReference type="PROSITE" id="PS50111">
    <property type="entry name" value="CHEMOTAXIS_TRANSDUC_2"/>
    <property type="match status" value="1"/>
</dbReference>
<dbReference type="PANTHER" id="PTHR32089">
    <property type="entry name" value="METHYL-ACCEPTING CHEMOTAXIS PROTEIN MCPB"/>
    <property type="match status" value="1"/>
</dbReference>
<feature type="domain" description="Methyl-accepting transducer" evidence="4">
    <location>
        <begin position="408"/>
        <end position="658"/>
    </location>
</feature>
<comment type="caution">
    <text evidence="5">The sequence shown here is derived from an EMBL/GenBank/DDBJ whole genome shotgun (WGS) entry which is preliminary data.</text>
</comment>
<dbReference type="Gene3D" id="1.10.287.950">
    <property type="entry name" value="Methyl-accepting chemotaxis protein"/>
    <property type="match status" value="1"/>
</dbReference>
<evidence type="ECO:0000313" key="6">
    <source>
        <dbReference type="Proteomes" id="UP000287872"/>
    </source>
</evidence>
<reference evidence="5 6" key="1">
    <citation type="submission" date="2018-11" db="EMBL/GenBank/DDBJ databases">
        <title>Genome sequencing and assembly of Clostridium tagluense strain A121.</title>
        <authorList>
            <person name="Murakami T."/>
            <person name="Segawa T."/>
            <person name="Shcherbakova V.A."/>
            <person name="Mori H."/>
            <person name="Yoshimura Y."/>
        </authorList>
    </citation>
    <scope>NUCLEOTIDE SEQUENCE [LARGE SCALE GENOMIC DNA]</scope>
    <source>
        <strain evidence="5 6">A121</strain>
    </source>
</reference>